<name>A0A540X2S1_9BACT</name>
<dbReference type="Proteomes" id="UP000315369">
    <property type="component" value="Unassembled WGS sequence"/>
</dbReference>
<dbReference type="EMBL" id="VIFM01000040">
    <property type="protein sequence ID" value="TQF15569.1"/>
    <property type="molecule type" value="Genomic_DNA"/>
</dbReference>
<gene>
    <name evidence="2" type="ORF">FJV41_12710</name>
</gene>
<accession>A0A540X2S1</accession>
<dbReference type="Gene3D" id="3.40.630.10">
    <property type="entry name" value="Zn peptidases"/>
    <property type="match status" value="1"/>
</dbReference>
<dbReference type="GO" id="GO:0008235">
    <property type="term" value="F:metalloexopeptidase activity"/>
    <property type="evidence" value="ECO:0007669"/>
    <property type="project" value="InterPro"/>
</dbReference>
<reference evidence="2 3" key="1">
    <citation type="submission" date="2019-06" db="EMBL/GenBank/DDBJ databases">
        <authorList>
            <person name="Livingstone P."/>
            <person name="Whitworth D."/>
        </authorList>
    </citation>
    <scope>NUCLEOTIDE SEQUENCE [LARGE SCALE GENOMIC DNA]</scope>
    <source>
        <strain evidence="2 3">AM401</strain>
    </source>
</reference>
<dbReference type="PANTHER" id="PTHR12147:SF26">
    <property type="entry name" value="PEPTIDASE M28 DOMAIN-CONTAINING PROTEIN"/>
    <property type="match status" value="1"/>
</dbReference>
<dbReference type="GO" id="GO:0006508">
    <property type="term" value="P:proteolysis"/>
    <property type="evidence" value="ECO:0007669"/>
    <property type="project" value="InterPro"/>
</dbReference>
<protein>
    <submittedName>
        <fullName evidence="2">M28 family peptidase</fullName>
    </submittedName>
</protein>
<dbReference type="PANTHER" id="PTHR12147">
    <property type="entry name" value="METALLOPEPTIDASE M28 FAMILY MEMBER"/>
    <property type="match status" value="1"/>
</dbReference>
<dbReference type="AlphaFoldDB" id="A0A540X2S1"/>
<dbReference type="OrthoDB" id="9789219at2"/>
<dbReference type="RefSeq" id="WP_141642723.1">
    <property type="nucleotide sequence ID" value="NZ_VIFM01000040.1"/>
</dbReference>
<dbReference type="InterPro" id="IPR045175">
    <property type="entry name" value="M28_fam"/>
</dbReference>
<evidence type="ECO:0000313" key="3">
    <source>
        <dbReference type="Proteomes" id="UP000315369"/>
    </source>
</evidence>
<keyword evidence="3" id="KW-1185">Reference proteome</keyword>
<dbReference type="SUPFAM" id="SSF53187">
    <property type="entry name" value="Zn-dependent exopeptidases"/>
    <property type="match status" value="1"/>
</dbReference>
<proteinExistence type="predicted"/>
<dbReference type="Pfam" id="PF04389">
    <property type="entry name" value="Peptidase_M28"/>
    <property type="match status" value="1"/>
</dbReference>
<evidence type="ECO:0000259" key="1">
    <source>
        <dbReference type="Pfam" id="PF04389"/>
    </source>
</evidence>
<feature type="domain" description="Peptidase M28" evidence="1">
    <location>
        <begin position="73"/>
        <end position="148"/>
    </location>
</feature>
<organism evidence="2 3">
    <name type="scientific">Myxococcus llanfairpwllgwyngyllgogerychwyrndrobwllllantysiliogogogochensis</name>
    <dbReference type="NCBI Taxonomy" id="2590453"/>
    <lineage>
        <taxon>Bacteria</taxon>
        <taxon>Pseudomonadati</taxon>
        <taxon>Myxococcota</taxon>
        <taxon>Myxococcia</taxon>
        <taxon>Myxococcales</taxon>
        <taxon>Cystobacterineae</taxon>
        <taxon>Myxococcaceae</taxon>
        <taxon>Myxococcus</taxon>
    </lineage>
</organism>
<comment type="caution">
    <text evidence="2">The sequence shown here is derived from an EMBL/GenBank/DDBJ whole genome shotgun (WGS) entry which is preliminary data.</text>
</comment>
<evidence type="ECO:0000313" key="2">
    <source>
        <dbReference type="EMBL" id="TQF15569.1"/>
    </source>
</evidence>
<dbReference type="InterPro" id="IPR007484">
    <property type="entry name" value="Peptidase_M28"/>
</dbReference>
<sequence length="295" mass="32471">MWIRERAVEEATPLPHGATQSDEVRLRQWVEHLAVPRHLFANARNNAWVRDELGAAFERYGLSVRIQGRYRNVVALPRHAKGRPVTFVAAHYDSVPDCPGADDNASGLAVMLECARVLAQSDAGPHVGFIGFNAEEDGLLGSRDFVAHGLPALPCQLGMAHVLEMVGFRKRSGPVQALPFPWVPQSLRAPDFLGLVGKGRSNAIMDRAVNSTESPGLRLMTAKTWGPLHVLLPDLMRSDHFPFWTAGKPAVLWTDTGNFRNPHYHCSTDTPDTLDYGFMREVSVLLNAVVSKGVV</sequence>